<keyword evidence="1" id="KW-0547">Nucleotide-binding</keyword>
<feature type="non-terminal residue" evidence="1">
    <location>
        <position position="354"/>
    </location>
</feature>
<accession>A0ACC1JJL0</accession>
<protein>
    <submittedName>
        <fullName evidence="1">Helicase</fullName>
        <ecNumber evidence="1">3.6.4.13</ecNumber>
    </submittedName>
</protein>
<dbReference type="Proteomes" id="UP001140234">
    <property type="component" value="Unassembled WGS sequence"/>
</dbReference>
<gene>
    <name evidence="1" type="primary">ucp12_2</name>
    <name evidence="1" type="ORF">IWQ57_006552</name>
</gene>
<keyword evidence="1" id="KW-0378">Hydrolase</keyword>
<reference evidence="1" key="1">
    <citation type="submission" date="2022-07" db="EMBL/GenBank/DDBJ databases">
        <title>Phylogenomic reconstructions and comparative analyses of Kickxellomycotina fungi.</title>
        <authorList>
            <person name="Reynolds N.K."/>
            <person name="Stajich J.E."/>
            <person name="Barry K."/>
            <person name="Grigoriev I.V."/>
            <person name="Crous P."/>
            <person name="Smith M.E."/>
        </authorList>
    </citation>
    <scope>NUCLEOTIDE SEQUENCE</scope>
    <source>
        <strain evidence="1">CBS 109366</strain>
    </source>
</reference>
<dbReference type="EMBL" id="JANBUJ010003786">
    <property type="protein sequence ID" value="KAJ2759441.1"/>
    <property type="molecule type" value="Genomic_DNA"/>
</dbReference>
<keyword evidence="2" id="KW-1185">Reference proteome</keyword>
<keyword evidence="1" id="KW-0347">Helicase</keyword>
<keyword evidence="1" id="KW-0067">ATP-binding</keyword>
<name>A0ACC1JJL0_9FUNG</name>
<evidence type="ECO:0000313" key="1">
    <source>
        <dbReference type="EMBL" id="KAJ2759441.1"/>
    </source>
</evidence>
<feature type="non-terminal residue" evidence="1">
    <location>
        <position position="1"/>
    </location>
</feature>
<proteinExistence type="predicted"/>
<dbReference type="EC" id="3.6.4.13" evidence="1"/>
<organism evidence="1 2">
    <name type="scientific">Coemansia nantahalensis</name>
    <dbReference type="NCBI Taxonomy" id="2789366"/>
    <lineage>
        <taxon>Eukaryota</taxon>
        <taxon>Fungi</taxon>
        <taxon>Fungi incertae sedis</taxon>
        <taxon>Zoopagomycota</taxon>
        <taxon>Kickxellomycotina</taxon>
        <taxon>Kickxellomycetes</taxon>
        <taxon>Kickxellales</taxon>
        <taxon>Kickxellaceae</taxon>
        <taxon>Coemansia</taxon>
    </lineage>
</organism>
<sequence length="354" mass="38245">STGRRRAGAGAKDDTERLCREFAQLKLDAGYQRMQPERARLPAAAKRELVAELVSSNHCVVVSGATGCGKTTQVPQYILDGALARGEYVNIVCTQPRRISAIGVATRVAEERAGALGGVVGYAVRGESRQGRDTRLLFCTTGVLLRMLVESKNLDHITHVVCDEVHERSVDSDMLLILLRQCQRRNTALKVVLMSATAQSSRFAEYFGRGIPVVDIPGRTFPVDDVYVEDFARGIPADELFGAAFARRAQACLESARARCADGEAKGADEARALVASAQRFVRHCASEASAACLAVWDEKYCGAGSAAAIDYAMVEHVVRHVHATSPTELAVLIFVPGVAEIQRCMEMMSQGTS</sequence>
<evidence type="ECO:0000313" key="2">
    <source>
        <dbReference type="Proteomes" id="UP001140234"/>
    </source>
</evidence>
<comment type="caution">
    <text evidence="1">The sequence shown here is derived from an EMBL/GenBank/DDBJ whole genome shotgun (WGS) entry which is preliminary data.</text>
</comment>